<accession>A0A6M3X9M6</accession>
<protein>
    <submittedName>
        <fullName evidence="1">Uncharacterized protein</fullName>
    </submittedName>
</protein>
<dbReference type="EMBL" id="MT144600">
    <property type="protein sequence ID" value="QJH94378.1"/>
    <property type="molecule type" value="Genomic_DNA"/>
</dbReference>
<evidence type="ECO:0000313" key="1">
    <source>
        <dbReference type="EMBL" id="QJH94378.1"/>
    </source>
</evidence>
<dbReference type="AlphaFoldDB" id="A0A6M3X9M6"/>
<name>A0A6M3X9M6_9ZZZZ</name>
<sequence>MTFFDSVKSDIHNKTNPKHYKALYVAQITIDKPPYIVLHNNREGDMTTNCGSEIEIETDENDEPEYIRYKNGYILIYDVERCEFVEGCYQRMTCKPMS</sequence>
<gene>
    <name evidence="1" type="ORF">TM448B00218_0021</name>
</gene>
<proteinExistence type="predicted"/>
<organism evidence="1">
    <name type="scientific">viral metagenome</name>
    <dbReference type="NCBI Taxonomy" id="1070528"/>
    <lineage>
        <taxon>unclassified sequences</taxon>
        <taxon>metagenomes</taxon>
        <taxon>organismal metagenomes</taxon>
    </lineage>
</organism>
<reference evidence="1" key="1">
    <citation type="submission" date="2020-03" db="EMBL/GenBank/DDBJ databases">
        <title>The deep terrestrial virosphere.</title>
        <authorList>
            <person name="Holmfeldt K."/>
            <person name="Nilsson E."/>
            <person name="Simone D."/>
            <person name="Lopez-Fernandez M."/>
            <person name="Wu X."/>
            <person name="de Brujin I."/>
            <person name="Lundin D."/>
            <person name="Andersson A."/>
            <person name="Bertilsson S."/>
            <person name="Dopson M."/>
        </authorList>
    </citation>
    <scope>NUCLEOTIDE SEQUENCE</scope>
    <source>
        <strain evidence="1">TM448B00218</strain>
    </source>
</reference>